<gene>
    <name evidence="1" type="ORF">LCGC14_2709800</name>
</gene>
<comment type="caution">
    <text evidence="1">The sequence shown here is derived from an EMBL/GenBank/DDBJ whole genome shotgun (WGS) entry which is preliminary data.</text>
</comment>
<name>A0A0F9A0Y6_9ZZZZ</name>
<sequence length="89" mass="11164">VLTEQKQEKHLIIYITKSNVANWQDSFKNERELELFHEHCRFANKLIDKIIDKKVKYFEIYIEILRKCNKHQFIENCKIYMKQYQDRRR</sequence>
<reference evidence="1" key="1">
    <citation type="journal article" date="2015" name="Nature">
        <title>Complex archaea that bridge the gap between prokaryotes and eukaryotes.</title>
        <authorList>
            <person name="Spang A."/>
            <person name="Saw J.H."/>
            <person name="Jorgensen S.L."/>
            <person name="Zaremba-Niedzwiedzka K."/>
            <person name="Martijn J."/>
            <person name="Lind A.E."/>
            <person name="van Eijk R."/>
            <person name="Schleper C."/>
            <person name="Guy L."/>
            <person name="Ettema T.J."/>
        </authorList>
    </citation>
    <scope>NUCLEOTIDE SEQUENCE</scope>
</reference>
<organism evidence="1">
    <name type="scientific">marine sediment metagenome</name>
    <dbReference type="NCBI Taxonomy" id="412755"/>
    <lineage>
        <taxon>unclassified sequences</taxon>
        <taxon>metagenomes</taxon>
        <taxon>ecological metagenomes</taxon>
    </lineage>
</organism>
<accession>A0A0F9A0Y6</accession>
<evidence type="ECO:0000313" key="1">
    <source>
        <dbReference type="EMBL" id="KKK91750.1"/>
    </source>
</evidence>
<dbReference type="EMBL" id="LAZR01048513">
    <property type="protein sequence ID" value="KKK91750.1"/>
    <property type="molecule type" value="Genomic_DNA"/>
</dbReference>
<proteinExistence type="predicted"/>
<dbReference type="AlphaFoldDB" id="A0A0F9A0Y6"/>
<feature type="non-terminal residue" evidence="1">
    <location>
        <position position="1"/>
    </location>
</feature>
<protein>
    <submittedName>
        <fullName evidence="1">Uncharacterized protein</fullName>
    </submittedName>
</protein>